<feature type="domain" description="PLAT" evidence="3">
    <location>
        <begin position="1375"/>
        <end position="1493"/>
    </location>
</feature>
<feature type="region of interest" description="Disordered" evidence="2">
    <location>
        <begin position="838"/>
        <end position="897"/>
    </location>
</feature>
<accession>V4AVD7</accession>
<dbReference type="InterPro" id="IPR001024">
    <property type="entry name" value="PLAT/LH2_dom"/>
</dbReference>
<dbReference type="CDD" id="cd01756">
    <property type="entry name" value="PLAT_repeat"/>
    <property type="match status" value="12"/>
</dbReference>
<dbReference type="CTD" id="20246104"/>
<evidence type="ECO:0000256" key="1">
    <source>
        <dbReference type="PROSITE-ProRule" id="PRU00152"/>
    </source>
</evidence>
<feature type="domain" description="PLAT" evidence="3">
    <location>
        <begin position="2074"/>
        <end position="2190"/>
    </location>
</feature>
<dbReference type="Gene3D" id="2.60.60.20">
    <property type="entry name" value="PLAT/LH2 domain"/>
    <property type="match status" value="7"/>
</dbReference>
<dbReference type="RefSeq" id="XP_009051642.1">
    <property type="nucleotide sequence ID" value="XM_009053394.1"/>
</dbReference>
<feature type="domain" description="PLAT" evidence="3">
    <location>
        <begin position="943"/>
        <end position="1060"/>
    </location>
</feature>
<feature type="domain" description="PLAT" evidence="3">
    <location>
        <begin position="1929"/>
        <end position="2055"/>
    </location>
</feature>
<dbReference type="PROSITE" id="PS50095">
    <property type="entry name" value="PLAT"/>
    <property type="match status" value="15"/>
</dbReference>
<feature type="compositionally biased region" description="Basic residues" evidence="2">
    <location>
        <begin position="875"/>
        <end position="885"/>
    </location>
</feature>
<feature type="compositionally biased region" description="Basic residues" evidence="2">
    <location>
        <begin position="843"/>
        <end position="856"/>
    </location>
</feature>
<dbReference type="EMBL" id="KB201304">
    <property type="protein sequence ID" value="ESO97796.1"/>
    <property type="molecule type" value="Genomic_DNA"/>
</dbReference>
<comment type="caution">
    <text evidence="1">Lacks conserved residue(s) required for the propagation of feature annotation.</text>
</comment>
<proteinExistence type="predicted"/>
<feature type="domain" description="PLAT" evidence="3">
    <location>
        <begin position="5"/>
        <end position="122"/>
    </location>
</feature>
<dbReference type="PANTHER" id="PTHR45901">
    <property type="entry name" value="PROTEIN CBG12474"/>
    <property type="match status" value="1"/>
</dbReference>
<dbReference type="SUPFAM" id="SSF49723">
    <property type="entry name" value="Lipase/lipooxygenase domain (PLAT/LH2 domain)"/>
    <property type="match status" value="16"/>
</dbReference>
<feature type="domain" description="PLAT" evidence="3">
    <location>
        <begin position="1222"/>
        <end position="1346"/>
    </location>
</feature>
<feature type="domain" description="PLAT" evidence="3">
    <location>
        <begin position="1802"/>
        <end position="1921"/>
    </location>
</feature>
<dbReference type="InterPro" id="IPR036392">
    <property type="entry name" value="PLAT/LH2_dom_sf"/>
</dbReference>
<evidence type="ECO:0000313" key="4">
    <source>
        <dbReference type="EMBL" id="ESO97796.1"/>
    </source>
</evidence>
<feature type="domain" description="PLAT" evidence="3">
    <location>
        <begin position="619"/>
        <end position="737"/>
    </location>
</feature>
<dbReference type="Gene3D" id="2.40.180.10">
    <property type="entry name" value="Catalase core domain"/>
    <property type="match status" value="10"/>
</dbReference>
<dbReference type="GeneID" id="20246104"/>
<dbReference type="SMART" id="SM00308">
    <property type="entry name" value="LH2"/>
    <property type="match status" value="12"/>
</dbReference>
<dbReference type="OMA" id="MICEMPA"/>
<feature type="domain" description="PLAT" evidence="3">
    <location>
        <begin position="1547"/>
        <end position="1664"/>
    </location>
</feature>
<reference evidence="4 5" key="1">
    <citation type="journal article" date="2013" name="Nature">
        <title>Insights into bilaterian evolution from three spiralian genomes.</title>
        <authorList>
            <person name="Simakov O."/>
            <person name="Marletaz F."/>
            <person name="Cho S.J."/>
            <person name="Edsinger-Gonzales E."/>
            <person name="Havlak P."/>
            <person name="Hellsten U."/>
            <person name="Kuo D.H."/>
            <person name="Larsson T."/>
            <person name="Lv J."/>
            <person name="Arendt D."/>
            <person name="Savage R."/>
            <person name="Osoegawa K."/>
            <person name="de Jong P."/>
            <person name="Grimwood J."/>
            <person name="Chapman J.A."/>
            <person name="Shapiro H."/>
            <person name="Aerts A."/>
            <person name="Otillar R.P."/>
            <person name="Terry A.Y."/>
            <person name="Boore J.L."/>
            <person name="Grigoriev I.V."/>
            <person name="Lindberg D.R."/>
            <person name="Seaver E.C."/>
            <person name="Weisblat D.A."/>
            <person name="Putnam N.H."/>
            <person name="Rokhsar D.S."/>
        </authorList>
    </citation>
    <scope>NUCLEOTIDE SEQUENCE [LARGE SCALE GENOMIC DNA]</scope>
</reference>
<evidence type="ECO:0000259" key="3">
    <source>
        <dbReference type="PROSITE" id="PS50095"/>
    </source>
</evidence>
<dbReference type="Pfam" id="PF01477">
    <property type="entry name" value="PLAT"/>
    <property type="match status" value="16"/>
</dbReference>
<keyword evidence="5" id="KW-1185">Reference proteome</keyword>
<dbReference type="Proteomes" id="UP000030746">
    <property type="component" value="Unassembled WGS sequence"/>
</dbReference>
<evidence type="ECO:0000256" key="2">
    <source>
        <dbReference type="SAM" id="MobiDB-lite"/>
    </source>
</evidence>
<feature type="domain" description="PLAT" evidence="3">
    <location>
        <begin position="1678"/>
        <end position="1793"/>
    </location>
</feature>
<dbReference type="HOGENOM" id="CLU_000717_0_0_1"/>
<feature type="domain" description="PLAT" evidence="3">
    <location>
        <begin position="490"/>
        <end position="609"/>
    </location>
</feature>
<dbReference type="InterPro" id="IPR052970">
    <property type="entry name" value="Inner_ear_hair_cell_LOXHD"/>
</dbReference>
<dbReference type="PANTHER" id="PTHR45901:SF3">
    <property type="entry name" value="LIPOXYGENASE HOMOLOGY DOMAIN-CONTAINING PROTEIN 1"/>
    <property type="match status" value="1"/>
</dbReference>
<organism evidence="4 5">
    <name type="scientific">Lottia gigantea</name>
    <name type="common">Giant owl limpet</name>
    <dbReference type="NCBI Taxonomy" id="225164"/>
    <lineage>
        <taxon>Eukaryota</taxon>
        <taxon>Metazoa</taxon>
        <taxon>Spiralia</taxon>
        <taxon>Lophotrochozoa</taxon>
        <taxon>Mollusca</taxon>
        <taxon>Gastropoda</taxon>
        <taxon>Patellogastropoda</taxon>
        <taxon>Lottioidea</taxon>
        <taxon>Lottiidae</taxon>
        <taxon>Lottia</taxon>
    </lineage>
</organism>
<dbReference type="KEGG" id="lgi:LOTGIDRAFT_208950"/>
<protein>
    <recommendedName>
        <fullName evidence="3">PLAT domain-containing protein</fullName>
    </recommendedName>
</protein>
<feature type="domain" description="PLAT" evidence="3">
    <location>
        <begin position="134"/>
        <end position="249"/>
    </location>
</feature>
<gene>
    <name evidence="4" type="ORF">LOTGIDRAFT_208950</name>
</gene>
<feature type="region of interest" description="Disordered" evidence="2">
    <location>
        <begin position="1521"/>
        <end position="1541"/>
    </location>
</feature>
<feature type="domain" description="PLAT" evidence="3">
    <location>
        <begin position="1091"/>
        <end position="1209"/>
    </location>
</feature>
<feature type="domain" description="PLAT" evidence="3">
    <location>
        <begin position="748"/>
        <end position="873"/>
    </location>
</feature>
<feature type="domain" description="PLAT" evidence="3">
    <location>
        <begin position="261"/>
        <end position="378"/>
    </location>
</feature>
<sequence>MFTLSEYEILTVTGDRSNGGTNANVFCTLFGKSGITKRFHLKSTEKGLFERGTTDSFRFPSNCVGPMKKIRIEHDNTGIGAGWYLERVVVTDLKNPHWKYFFPCGQWLATDEGDGSICRDLVGSKDPMAIRKATKYKVTVFTGNKKGAGTDANVSIILFGEFGDSGEKKLSSRKNNFERNKVDEFLLECPKLGRLERIRIGHDDTGFGPGWFLDKVIVDDVAVSKVYEFPCQRWLASDEDDGQISRELILNSGPNDAAQGFPYVITVVTGDKVSAGTDARVWIVLHGGKNGNESSGKIWLDSGKFERNKTDLFNVSIARMLSPLSRIDIGHDNKGAASGWFLDSVTIYCPMSGIEQFFPCGKWLAIDEGERVISRTLYEQEARRKKKQKKNNWTVWVYTSDTRNAGTDSNVFICLYGDKGKSDDIQLEGKGDSFESGSKDIFNINITDVVSKERYKFYCDKWLANDEGDQQIVREMPAEGPGIKKPLPLEKYKIEVHTGKCKYAGTDANVFVNIFGERGDTGNRFLRHSDSNINKFEKGDVDECEIEAVSLSKLKKIRVGHDGKGPGSGWFLDKIVVKQIGNPKYDTTFECNRWLAEDEDDGAIEREITASGSQMLSTTSYHVQVKTGDVRGAGTDANVSLKIFGTNGDTGSIQLRQSDSAANKFERNRTDTFKLEATDIGKIKRIKIGHDGTKPGAGWFLDNIIIDVPSKGKHYEFACHRWLAKDEEDGLIELELEPSVSEARDKNIPYEVTIWTSDISSAGTDANVFIQMYGENGKTDEQFMQNKSDEFERGKCDKFKIEAADVGRLHKLRIGHDGAGRFAGWHCEKVGPNFIFQRPVPGTKKRRRRPLQKQKSRYLDRDEYDSDSTSPSTSPHRRQLRRKGTKSNLESVREEEEVYDGEETEDYWFFVDRWFAKNEDDGAIVRELIPTDEKGRPLDDSLQEYTVKICTGDVWGAGTDANVFVNLFGDKGDSGERQMKDSNNANKFETNKEDIFTIRAIELGKLVKLKVRHDNKGGGAAWFLDRIEVIDEKNKKSYFFPCQRWLAVKEDDGQISRELVPVDQSLKKKLTRKDSKSVYNEIALEQKAAMTTYNVMVETGKKFGAGTDANVYIILFGEQDTTGKIFLKSSLTNKNKFEKGQKDEFVIEAVQIGELKKIRIGHDNAGGGGAWFLENVGIDAPSLGRKWIFPCGRWLSDKDDDGKLERELYPQELATEEYNPCIPYEITAYTSEKSGASTDADVYIVLYGKDTCTEQKSLCPTKRERKEHFNKGNVDKFIVELEDVGESIEKIRIGHDGTGLGSGWHLDKIEVRKLHETGKGSITYTFPCKRWLARNEEDGAIERELLPDKVVKEVIGKNGEVKAKEVKIKDKLKAKTYTVNVITGDKSGCGTDANVFITVFGDRGDTGERKLHQSETHRDKFERKQTDVFKLEAVDLGKVYKIKIRHDNSLLNPSWFLDRIEVLDPEDNETFIFHCERWLAKNKDDGKIERTLYVKMSSTGTLRSTKIGSVSSLDSIRTNDPFSKSPRLNRKQLSSSLEDVPEGGPSISYTVKVYTGTGEDNGTDSNAWITIYGPRKKSTGRQYLDLAQKSGFEPGSLEVFSLEAVDIDEIKKIEIGHDGTKPGTGWFIKEMEVDMPTKGKHYHFSCNQWLARDKGDGKTSRIFSVSDGQSSVVSYKPSNYELTVYTGDVSDAGTDSKITMTIFGSRGSTSPIELDKNQDRFERAKVDFMKMDLEDIGDVKKMRLSLDGKGSRPTWFLEKVELRNMETGSLSVFHLKDWLSKDSMLSRDIPATERGKLVVHKTSYKVKVKTSDLRGAGTDANVYIVMFGTNGDSGDIHLKKPEGGRSPFDNNQLDEFILNDILSVGELSKVRVWHDNKGFGSAWHLSYIEIEDLRSKKVYMFHCDKWLSTSEDDKQIIRELTCSNAAKPAAYDIEITTTDKKEGGTIHNGWIVLEGLKRKSNIFLLENSPQRKILRRGQTDHIKKESLALGKIKTCILGAVEREDQPITDDSGRAAQWHCHDVTITDTSTGDKYKFPCNQWIPICTKISKHDAVVLKLKDVEEGLVPVVRNLAPIKYEVIVYTGDEKGCGTNANVSITLFGANGDTGSRPLKQRFRDLFERNQIDKFQIEALDLGEMTKIRIEHDNSGFRPGWFLDKVEVINMATNVTSLFPCNKWFDKDKGDGEICRDLFPKKD</sequence>
<evidence type="ECO:0000313" key="5">
    <source>
        <dbReference type="Proteomes" id="UP000030746"/>
    </source>
</evidence>
<name>V4AVD7_LOTGI</name>
<dbReference type="OrthoDB" id="5322100at2759"/>